<feature type="domain" description="BD-FAE-like" evidence="3">
    <location>
        <begin position="20"/>
        <end position="202"/>
    </location>
</feature>
<evidence type="ECO:0000313" key="5">
    <source>
        <dbReference type="Proteomes" id="UP000602087"/>
    </source>
</evidence>
<dbReference type="SUPFAM" id="SSF53474">
    <property type="entry name" value="alpha/beta-Hydrolases"/>
    <property type="match status" value="1"/>
</dbReference>
<evidence type="ECO:0000313" key="4">
    <source>
        <dbReference type="EMBL" id="MBI9115422.1"/>
    </source>
</evidence>
<protein>
    <submittedName>
        <fullName evidence="4">Alpha/beta hydrolase</fullName>
    </submittedName>
</protein>
<dbReference type="Pfam" id="PF20434">
    <property type="entry name" value="BD-FAE"/>
    <property type="match status" value="1"/>
</dbReference>
<dbReference type="InterPro" id="IPR050300">
    <property type="entry name" value="GDXG_lipolytic_enzyme"/>
</dbReference>
<dbReference type="Proteomes" id="UP000602087">
    <property type="component" value="Unassembled WGS sequence"/>
</dbReference>
<organism evidence="4 5">
    <name type="scientific">Sanguibacter suaedae</name>
    <dbReference type="NCBI Taxonomy" id="2795737"/>
    <lineage>
        <taxon>Bacteria</taxon>
        <taxon>Bacillati</taxon>
        <taxon>Actinomycetota</taxon>
        <taxon>Actinomycetes</taxon>
        <taxon>Micrococcales</taxon>
        <taxon>Sanguibacteraceae</taxon>
        <taxon>Sanguibacter</taxon>
    </lineage>
</organism>
<dbReference type="Gene3D" id="3.40.50.1820">
    <property type="entry name" value="alpha/beta hydrolase"/>
    <property type="match status" value="1"/>
</dbReference>
<evidence type="ECO:0000256" key="1">
    <source>
        <dbReference type="ARBA" id="ARBA00022801"/>
    </source>
</evidence>
<dbReference type="RefSeq" id="WP_198733993.1">
    <property type="nucleotide sequence ID" value="NZ_JAEINH010000008.1"/>
</dbReference>
<keyword evidence="5" id="KW-1185">Reference proteome</keyword>
<dbReference type="InterPro" id="IPR029058">
    <property type="entry name" value="AB_hydrolase_fold"/>
</dbReference>
<dbReference type="InterPro" id="IPR049492">
    <property type="entry name" value="BD-FAE-like_dom"/>
</dbReference>
<feature type="compositionally biased region" description="Pro residues" evidence="2">
    <location>
        <begin position="255"/>
        <end position="266"/>
    </location>
</feature>
<evidence type="ECO:0000256" key="2">
    <source>
        <dbReference type="SAM" id="MobiDB-lite"/>
    </source>
</evidence>
<dbReference type="GO" id="GO:0016787">
    <property type="term" value="F:hydrolase activity"/>
    <property type="evidence" value="ECO:0007669"/>
    <property type="project" value="UniProtKB-KW"/>
</dbReference>
<evidence type="ECO:0000259" key="3">
    <source>
        <dbReference type="Pfam" id="PF20434"/>
    </source>
</evidence>
<accession>A0A934M7H7</accession>
<name>A0A934M7H7_9MICO</name>
<dbReference type="AlphaFoldDB" id="A0A934M7H7"/>
<dbReference type="EMBL" id="JAEINH010000008">
    <property type="protein sequence ID" value="MBI9115422.1"/>
    <property type="molecule type" value="Genomic_DNA"/>
</dbReference>
<keyword evidence="1 4" id="KW-0378">Hydrolase</keyword>
<comment type="caution">
    <text evidence="4">The sequence shown here is derived from an EMBL/GenBank/DDBJ whole genome shotgun (WGS) entry which is preliminary data.</text>
</comment>
<reference evidence="4" key="1">
    <citation type="submission" date="2020-12" db="EMBL/GenBank/DDBJ databases">
        <title>Sanguibacter suaedae sp. nov., isolated from Suaeda aralocaspica.</title>
        <authorList>
            <person name="Ma Q."/>
        </authorList>
    </citation>
    <scope>NUCLEOTIDE SEQUENCE</scope>
    <source>
        <strain evidence="4">YZGR15</strain>
    </source>
</reference>
<proteinExistence type="predicted"/>
<dbReference type="PANTHER" id="PTHR48081">
    <property type="entry name" value="AB HYDROLASE SUPERFAMILY PROTEIN C4A8.06C"/>
    <property type="match status" value="1"/>
</dbReference>
<feature type="region of interest" description="Disordered" evidence="2">
    <location>
        <begin position="247"/>
        <end position="266"/>
    </location>
</feature>
<dbReference type="PANTHER" id="PTHR48081:SF6">
    <property type="entry name" value="PEPTIDASE S9 PROLYL OLIGOPEPTIDASE CATALYTIC DOMAIN-CONTAINING PROTEIN"/>
    <property type="match status" value="1"/>
</dbReference>
<gene>
    <name evidence="4" type="ORF">JAV76_10415</name>
</gene>
<sequence length="266" mass="27634">MAPPPIVVVRAGAPSSAGFVLVLAGGGYGFRSEHEYLPVTRWLADAGLPCGYLDYAVAPETYPTPLVQVLAALRELRAGTYGAVHGPLVVLGFSAGAHLAGLALTATRAERELAASRHGSGVDEYARPDAAVLCYPVVSMTHLPHLGSRNNLLGELTADTATAKSLSVEQRVDAATAPTFLWHTADDAVVDVDHSLRLTAALARHGVPTELHVYPSGSHGLGLARGTGAPAGWPDACLRWLDEQGVGPRQVHAPGEPPAHAPEVGP</sequence>